<sequence>MDDVNEQSHPLLADTTTTTTRSMLESGDNNHNNEKGALLLLSLSLSLSLLGRKKAFMGELIEVNRIALPMILVTVSQFLLRTSPILMLGHLGQLHLSAASIATSLSNVTGYSVLFGMSSALETLCGQAYGAGQHRKLATFTYGAILGMFLVCIPIAILWLLTEKLLLSLGQDPSIAAEAGKYAIWLIPTLLPYSILQSLVRYLLAQGLIVPMVWTAVASLCLQVPICWVFVFKLDLGSAGAALSIGISYWANVVFILFYVAKSSSSTCKIPSSCYAASFTRDAFLTMGDFFRLAVPSAVMVCLEWWSFELILLLSGLLPNPKLETSVLSICFTTTSVHCNIPYSFGAAASLRVSNAVGGRKAEAARVAVYAVMALAATEVVVTSAVIFGCRGVWGHMFTSEDEVVGRVREMVPLICVSIILDGTQAVLSGVVRGSGWQRIGACVNLTSFYLVGIPVSLLLGFGLDLKALGLWLGLVAGAFVQSASLLCTFISSLNRAPELIEARLGV</sequence>
<dbReference type="GO" id="GO:0015297">
    <property type="term" value="F:antiporter activity"/>
    <property type="evidence" value="ECO:0007669"/>
    <property type="project" value="InterPro"/>
</dbReference>
<dbReference type="EMBL" id="NQVE01000122">
    <property type="protein sequence ID" value="RAL46722.1"/>
    <property type="molecule type" value="Genomic_DNA"/>
</dbReference>
<protein>
    <recommendedName>
        <fullName evidence="6">Protein DETOXIFICATION</fullName>
    </recommendedName>
    <alternativeName>
        <fullName evidence="6">Multidrug and toxic compound extrusion protein</fullName>
    </alternativeName>
</protein>
<gene>
    <name evidence="8" type="ORF">DM860_005001</name>
</gene>
<evidence type="ECO:0000256" key="6">
    <source>
        <dbReference type="RuleBase" id="RU004914"/>
    </source>
</evidence>
<feature type="region of interest" description="Disordered" evidence="7">
    <location>
        <begin position="1"/>
        <end position="30"/>
    </location>
</feature>
<feature type="compositionally biased region" description="Polar residues" evidence="7">
    <location>
        <begin position="21"/>
        <end position="30"/>
    </location>
</feature>
<name>A0A328DM47_9ASTE</name>
<feature type="transmembrane region" description="Helical" evidence="6">
    <location>
        <begin position="238"/>
        <end position="261"/>
    </location>
</feature>
<dbReference type="InterPro" id="IPR045069">
    <property type="entry name" value="MATE_euk"/>
</dbReference>
<comment type="subcellular location">
    <subcellularLocation>
        <location evidence="1">Membrane</location>
        <topology evidence="1">Multi-pass membrane protein</topology>
    </subcellularLocation>
</comment>
<dbReference type="CDD" id="cd13132">
    <property type="entry name" value="MATE_eukaryotic"/>
    <property type="match status" value="1"/>
</dbReference>
<comment type="caution">
    <text evidence="6">Lacks conserved residue(s) required for the propagation of feature annotation.</text>
</comment>
<comment type="caution">
    <text evidence="8">The sequence shown here is derived from an EMBL/GenBank/DDBJ whole genome shotgun (WGS) entry which is preliminary data.</text>
</comment>
<keyword evidence="3 6" id="KW-0812">Transmembrane</keyword>
<dbReference type="Pfam" id="PF01554">
    <property type="entry name" value="MatE"/>
    <property type="match status" value="2"/>
</dbReference>
<dbReference type="InterPro" id="IPR002528">
    <property type="entry name" value="MATE_fam"/>
</dbReference>
<dbReference type="PANTHER" id="PTHR11206">
    <property type="entry name" value="MULTIDRUG RESISTANCE PROTEIN"/>
    <property type="match status" value="1"/>
</dbReference>
<keyword evidence="4 6" id="KW-1133">Transmembrane helix</keyword>
<dbReference type="GO" id="GO:0042910">
    <property type="term" value="F:xenobiotic transmembrane transporter activity"/>
    <property type="evidence" value="ECO:0007669"/>
    <property type="project" value="InterPro"/>
</dbReference>
<comment type="similarity">
    <text evidence="2 6">Belongs to the multi antimicrobial extrusion (MATE) (TC 2.A.66.1) family.</text>
</comment>
<evidence type="ECO:0000256" key="7">
    <source>
        <dbReference type="SAM" id="MobiDB-lite"/>
    </source>
</evidence>
<feature type="transmembrane region" description="Helical" evidence="6">
    <location>
        <begin position="182"/>
        <end position="200"/>
    </location>
</feature>
<organism evidence="8 9">
    <name type="scientific">Cuscuta australis</name>
    <dbReference type="NCBI Taxonomy" id="267555"/>
    <lineage>
        <taxon>Eukaryota</taxon>
        <taxon>Viridiplantae</taxon>
        <taxon>Streptophyta</taxon>
        <taxon>Embryophyta</taxon>
        <taxon>Tracheophyta</taxon>
        <taxon>Spermatophyta</taxon>
        <taxon>Magnoliopsida</taxon>
        <taxon>eudicotyledons</taxon>
        <taxon>Gunneridae</taxon>
        <taxon>Pentapetalae</taxon>
        <taxon>asterids</taxon>
        <taxon>lamiids</taxon>
        <taxon>Solanales</taxon>
        <taxon>Convolvulaceae</taxon>
        <taxon>Cuscuteae</taxon>
        <taxon>Cuscuta</taxon>
        <taxon>Cuscuta subgen. Grammica</taxon>
        <taxon>Cuscuta sect. Cleistogrammica</taxon>
    </lineage>
</organism>
<feature type="transmembrane region" description="Helical" evidence="6">
    <location>
        <begin position="137"/>
        <end position="162"/>
    </location>
</feature>
<evidence type="ECO:0000256" key="5">
    <source>
        <dbReference type="ARBA" id="ARBA00023136"/>
    </source>
</evidence>
<feature type="transmembrane region" description="Helical" evidence="6">
    <location>
        <begin position="470"/>
        <end position="494"/>
    </location>
</feature>
<evidence type="ECO:0000256" key="4">
    <source>
        <dbReference type="ARBA" id="ARBA00022989"/>
    </source>
</evidence>
<proteinExistence type="inferred from homology"/>
<feature type="transmembrane region" description="Helical" evidence="6">
    <location>
        <begin position="411"/>
        <end position="432"/>
    </location>
</feature>
<dbReference type="NCBIfam" id="TIGR00797">
    <property type="entry name" value="matE"/>
    <property type="match status" value="1"/>
</dbReference>
<keyword evidence="9" id="KW-1185">Reference proteome</keyword>
<evidence type="ECO:0000256" key="1">
    <source>
        <dbReference type="ARBA" id="ARBA00004141"/>
    </source>
</evidence>
<reference evidence="8 9" key="1">
    <citation type="submission" date="2018-06" db="EMBL/GenBank/DDBJ databases">
        <title>The Genome of Cuscuta australis (Dodder) Provides Insight into the Evolution of Plant Parasitism.</title>
        <authorList>
            <person name="Liu H."/>
        </authorList>
    </citation>
    <scope>NUCLEOTIDE SEQUENCE [LARGE SCALE GENOMIC DNA]</scope>
    <source>
        <strain evidence="9">cv. Yunnan</strain>
        <tissue evidence="8">Vines</tissue>
    </source>
</reference>
<accession>A0A328DM47</accession>
<evidence type="ECO:0000256" key="2">
    <source>
        <dbReference type="ARBA" id="ARBA00010199"/>
    </source>
</evidence>
<evidence type="ECO:0000313" key="8">
    <source>
        <dbReference type="EMBL" id="RAL46722.1"/>
    </source>
</evidence>
<keyword evidence="5 6" id="KW-0472">Membrane</keyword>
<dbReference type="Proteomes" id="UP000249390">
    <property type="component" value="Unassembled WGS sequence"/>
</dbReference>
<feature type="transmembrane region" description="Helical" evidence="6">
    <location>
        <begin position="444"/>
        <end position="464"/>
    </location>
</feature>
<evidence type="ECO:0000313" key="9">
    <source>
        <dbReference type="Proteomes" id="UP000249390"/>
    </source>
</evidence>
<dbReference type="GO" id="GO:0016020">
    <property type="term" value="C:membrane"/>
    <property type="evidence" value="ECO:0007669"/>
    <property type="project" value="UniProtKB-SubCell"/>
</dbReference>
<dbReference type="AlphaFoldDB" id="A0A328DM47"/>
<feature type="transmembrane region" description="Helical" evidence="6">
    <location>
        <begin position="367"/>
        <end position="388"/>
    </location>
</feature>
<evidence type="ECO:0000256" key="3">
    <source>
        <dbReference type="ARBA" id="ARBA00022692"/>
    </source>
</evidence>
<dbReference type="GO" id="GO:1990961">
    <property type="term" value="P:xenobiotic detoxification by transmembrane export across the plasma membrane"/>
    <property type="evidence" value="ECO:0007669"/>
    <property type="project" value="InterPro"/>
</dbReference>
<feature type="transmembrane region" description="Helical" evidence="6">
    <location>
        <begin position="212"/>
        <end position="232"/>
    </location>
</feature>